<organism evidence="1 2">
    <name type="scientific">Naganishia vaughanmartiniae</name>
    <dbReference type="NCBI Taxonomy" id="1424756"/>
    <lineage>
        <taxon>Eukaryota</taxon>
        <taxon>Fungi</taxon>
        <taxon>Dikarya</taxon>
        <taxon>Basidiomycota</taxon>
        <taxon>Agaricomycotina</taxon>
        <taxon>Tremellomycetes</taxon>
        <taxon>Filobasidiales</taxon>
        <taxon>Filobasidiaceae</taxon>
        <taxon>Naganishia</taxon>
    </lineage>
</organism>
<evidence type="ECO:0000313" key="2">
    <source>
        <dbReference type="Proteomes" id="UP001243375"/>
    </source>
</evidence>
<name>A0ACC2XC25_9TREE</name>
<evidence type="ECO:0000313" key="1">
    <source>
        <dbReference type="EMBL" id="KAJ9120916.1"/>
    </source>
</evidence>
<gene>
    <name evidence="1" type="ORF">QFC22_002851</name>
</gene>
<dbReference type="EMBL" id="JASBWU010000006">
    <property type="protein sequence ID" value="KAJ9120916.1"/>
    <property type="molecule type" value="Genomic_DNA"/>
</dbReference>
<keyword evidence="2" id="KW-1185">Reference proteome</keyword>
<comment type="caution">
    <text evidence="1">The sequence shown here is derived from an EMBL/GenBank/DDBJ whole genome shotgun (WGS) entry which is preliminary data.</text>
</comment>
<proteinExistence type="predicted"/>
<reference evidence="1" key="1">
    <citation type="submission" date="2023-04" db="EMBL/GenBank/DDBJ databases">
        <title>Draft Genome sequencing of Naganishia species isolated from polar environments using Oxford Nanopore Technology.</title>
        <authorList>
            <person name="Leo P."/>
            <person name="Venkateswaran K."/>
        </authorList>
    </citation>
    <scope>NUCLEOTIDE SEQUENCE</scope>
    <source>
        <strain evidence="1">MNA-CCFEE 5425</strain>
    </source>
</reference>
<sequence length="141" mass="15293">MDHEHENAESRDIDMWSDSPAKPAQGSAGADTRADSENENTVKQSKSANEAKPTLLSSILRPINANAVKRVEKQRSKTHQQQQQQRSANRAVSAGSGAANRGAMVLRAADGEDENLLSEDGDSELSDDEEYFDVSIASTHK</sequence>
<protein>
    <submittedName>
        <fullName evidence="1">Uncharacterized protein</fullName>
    </submittedName>
</protein>
<dbReference type="Proteomes" id="UP001243375">
    <property type="component" value="Unassembled WGS sequence"/>
</dbReference>
<accession>A0ACC2XC25</accession>